<sequence length="330" mass="36236">MCFGFDGDAALQQSLDRQGASRRGLLRTAAAGAAGAATLGVMSGGAAAAAPGKDKGKPGSKPGKGRSKQVPENKISIQLYTLRDAMRDPAGVENVLTRLSQYAYPRVERAGLYHYTARQMKKRLDDLGIWASSSHDGISASTAAMNTKLDDAGTFGQKYINVPYLNSDKLSDWQTWAEQMNTEAYAAKRRGIRYGYHNHAHEFTIDLGRGRTPWDVLMKELDPRLVHLEVDLYWAYTAGVNLGEADPLKFANDVVRKAPLEVRQYHVKDRHAESSSTPGDMADLGTGVIDFPAIFRKHEAEEYIVENDTPDVSPLTSAAVGKLYLEHTDY</sequence>
<dbReference type="GO" id="GO:0016853">
    <property type="term" value="F:isomerase activity"/>
    <property type="evidence" value="ECO:0007669"/>
    <property type="project" value="UniProtKB-KW"/>
</dbReference>
<keyword evidence="4" id="KW-1185">Reference proteome</keyword>
<accession>A0ABP8WYT8</accession>
<feature type="domain" description="Xylose isomerase-like TIM barrel" evidence="2">
    <location>
        <begin position="109"/>
        <end position="300"/>
    </location>
</feature>
<gene>
    <name evidence="3" type="ORF">GCM10023226_38680</name>
</gene>
<dbReference type="SUPFAM" id="SSF51658">
    <property type="entry name" value="Xylose isomerase-like"/>
    <property type="match status" value="1"/>
</dbReference>
<dbReference type="PROSITE" id="PS51318">
    <property type="entry name" value="TAT"/>
    <property type="match status" value="1"/>
</dbReference>
<dbReference type="Pfam" id="PF01261">
    <property type="entry name" value="AP_endonuc_2"/>
    <property type="match status" value="1"/>
</dbReference>
<evidence type="ECO:0000313" key="4">
    <source>
        <dbReference type="Proteomes" id="UP001500621"/>
    </source>
</evidence>
<keyword evidence="3" id="KW-0413">Isomerase</keyword>
<feature type="region of interest" description="Disordered" evidence="1">
    <location>
        <begin position="47"/>
        <end position="72"/>
    </location>
</feature>
<evidence type="ECO:0000259" key="2">
    <source>
        <dbReference type="Pfam" id="PF01261"/>
    </source>
</evidence>
<dbReference type="PANTHER" id="PTHR12110:SF41">
    <property type="entry name" value="INOSOSE DEHYDRATASE"/>
    <property type="match status" value="1"/>
</dbReference>
<protein>
    <submittedName>
        <fullName evidence="3">Sugar phosphate isomerase/epimerase</fullName>
    </submittedName>
</protein>
<reference evidence="4" key="1">
    <citation type="journal article" date="2019" name="Int. J. Syst. Evol. Microbiol.">
        <title>The Global Catalogue of Microorganisms (GCM) 10K type strain sequencing project: providing services to taxonomists for standard genome sequencing and annotation.</title>
        <authorList>
            <consortium name="The Broad Institute Genomics Platform"/>
            <consortium name="The Broad Institute Genome Sequencing Center for Infectious Disease"/>
            <person name="Wu L."/>
            <person name="Ma J."/>
        </authorList>
    </citation>
    <scope>NUCLEOTIDE SEQUENCE [LARGE SCALE GENOMIC DNA]</scope>
    <source>
        <strain evidence="4">JCM 18127</strain>
    </source>
</reference>
<evidence type="ECO:0000256" key="1">
    <source>
        <dbReference type="SAM" id="MobiDB-lite"/>
    </source>
</evidence>
<evidence type="ECO:0000313" key="3">
    <source>
        <dbReference type="EMBL" id="GAA4696479.1"/>
    </source>
</evidence>
<dbReference type="Proteomes" id="UP001500621">
    <property type="component" value="Unassembled WGS sequence"/>
</dbReference>
<name>A0ABP8WYT8_9ACTN</name>
<dbReference type="InterPro" id="IPR006311">
    <property type="entry name" value="TAT_signal"/>
</dbReference>
<dbReference type="RefSeq" id="WP_345270024.1">
    <property type="nucleotide sequence ID" value="NZ_BAABIM010000004.1"/>
</dbReference>
<dbReference type="EMBL" id="BAABIM010000004">
    <property type="protein sequence ID" value="GAA4696479.1"/>
    <property type="molecule type" value="Genomic_DNA"/>
</dbReference>
<organism evidence="3 4">
    <name type="scientific">Nocardioides nanhaiensis</name>
    <dbReference type="NCBI Taxonomy" id="1476871"/>
    <lineage>
        <taxon>Bacteria</taxon>
        <taxon>Bacillati</taxon>
        <taxon>Actinomycetota</taxon>
        <taxon>Actinomycetes</taxon>
        <taxon>Propionibacteriales</taxon>
        <taxon>Nocardioidaceae</taxon>
        <taxon>Nocardioides</taxon>
    </lineage>
</organism>
<dbReference type="Gene3D" id="3.20.20.150">
    <property type="entry name" value="Divalent-metal-dependent TIM barrel enzymes"/>
    <property type="match status" value="1"/>
</dbReference>
<dbReference type="PANTHER" id="PTHR12110">
    <property type="entry name" value="HYDROXYPYRUVATE ISOMERASE"/>
    <property type="match status" value="1"/>
</dbReference>
<dbReference type="InterPro" id="IPR050312">
    <property type="entry name" value="IolE/XylAMocC-like"/>
</dbReference>
<proteinExistence type="predicted"/>
<dbReference type="InterPro" id="IPR036237">
    <property type="entry name" value="Xyl_isomerase-like_sf"/>
</dbReference>
<dbReference type="InterPro" id="IPR013022">
    <property type="entry name" value="Xyl_isomerase-like_TIM-brl"/>
</dbReference>
<comment type="caution">
    <text evidence="3">The sequence shown here is derived from an EMBL/GenBank/DDBJ whole genome shotgun (WGS) entry which is preliminary data.</text>
</comment>